<proteinExistence type="predicted"/>
<evidence type="ECO:0000313" key="2">
    <source>
        <dbReference type="EMBL" id="KFM63781.1"/>
    </source>
</evidence>
<sequence length="105" mass="11509">MAPQTIPPGCQSVCQKSQVGITPLSRAPPDSPSLVIGAQFKVGLITEDYSTPVSDIPGRMSPTPLQKGSESEKDTKKTHITERDNGNQRSRRGHLFTTLHKYHKI</sequence>
<dbReference type="EMBL" id="KK114957">
    <property type="protein sequence ID" value="KFM63781.1"/>
    <property type="molecule type" value="Genomic_DNA"/>
</dbReference>
<reference evidence="2 3" key="1">
    <citation type="submission" date="2013-11" db="EMBL/GenBank/DDBJ databases">
        <title>Genome sequencing of Stegodyphus mimosarum.</title>
        <authorList>
            <person name="Bechsgaard J."/>
        </authorList>
    </citation>
    <scope>NUCLEOTIDE SEQUENCE [LARGE SCALE GENOMIC DNA]</scope>
</reference>
<gene>
    <name evidence="2" type="ORF">X975_23813</name>
</gene>
<dbReference type="Proteomes" id="UP000054359">
    <property type="component" value="Unassembled WGS sequence"/>
</dbReference>
<feature type="region of interest" description="Disordered" evidence="1">
    <location>
        <begin position="51"/>
        <end position="105"/>
    </location>
</feature>
<accession>A0A087TF92</accession>
<name>A0A087TF92_STEMI</name>
<protein>
    <submittedName>
        <fullName evidence="2">Uncharacterized protein</fullName>
    </submittedName>
</protein>
<feature type="compositionally biased region" description="Basic residues" evidence="1">
    <location>
        <begin position="89"/>
        <end position="105"/>
    </location>
</feature>
<evidence type="ECO:0000256" key="1">
    <source>
        <dbReference type="SAM" id="MobiDB-lite"/>
    </source>
</evidence>
<dbReference type="AlphaFoldDB" id="A0A087TF92"/>
<organism evidence="2 3">
    <name type="scientific">Stegodyphus mimosarum</name>
    <name type="common">African social velvet spider</name>
    <dbReference type="NCBI Taxonomy" id="407821"/>
    <lineage>
        <taxon>Eukaryota</taxon>
        <taxon>Metazoa</taxon>
        <taxon>Ecdysozoa</taxon>
        <taxon>Arthropoda</taxon>
        <taxon>Chelicerata</taxon>
        <taxon>Arachnida</taxon>
        <taxon>Araneae</taxon>
        <taxon>Araneomorphae</taxon>
        <taxon>Entelegynae</taxon>
        <taxon>Eresoidea</taxon>
        <taxon>Eresidae</taxon>
        <taxon>Stegodyphus</taxon>
    </lineage>
</organism>
<evidence type="ECO:0000313" key="3">
    <source>
        <dbReference type="Proteomes" id="UP000054359"/>
    </source>
</evidence>
<keyword evidence="3" id="KW-1185">Reference proteome</keyword>
<feature type="compositionally biased region" description="Basic and acidic residues" evidence="1">
    <location>
        <begin position="69"/>
        <end position="86"/>
    </location>
</feature>
<feature type="non-terminal residue" evidence="2">
    <location>
        <position position="105"/>
    </location>
</feature>